<feature type="domain" description="Large ribosomal subunit protein uL6 alpha-beta" evidence="8">
    <location>
        <begin position="91"/>
        <end position="163"/>
    </location>
</feature>
<evidence type="ECO:0000256" key="4">
    <source>
        <dbReference type="HAMAP-Rule" id="MF_01365"/>
    </source>
</evidence>
<comment type="function">
    <text evidence="4 6">This protein binds to the 23S rRNA, and is important in its secondary structure. It is located near the subunit interface in the base of the L7/L12 stalk, and near the tRNA binding site of the peptidyltransferase center.</text>
</comment>
<dbReference type="Proteomes" id="UP000231162">
    <property type="component" value="Unassembled WGS sequence"/>
</dbReference>
<evidence type="ECO:0000256" key="1">
    <source>
        <dbReference type="ARBA" id="ARBA00009356"/>
    </source>
</evidence>
<name>A0A2M6RA52_9BACT</name>
<dbReference type="GO" id="GO:0002181">
    <property type="term" value="P:cytoplasmic translation"/>
    <property type="evidence" value="ECO:0007669"/>
    <property type="project" value="TreeGrafter"/>
</dbReference>
<dbReference type="PANTHER" id="PTHR11655">
    <property type="entry name" value="60S/50S RIBOSOMAL PROTEIN L6/L9"/>
    <property type="match status" value="1"/>
</dbReference>
<evidence type="ECO:0000313" key="9">
    <source>
        <dbReference type="EMBL" id="PIS06920.1"/>
    </source>
</evidence>
<dbReference type="PANTHER" id="PTHR11655:SF14">
    <property type="entry name" value="LARGE RIBOSOMAL SUBUNIT PROTEIN UL6M"/>
    <property type="match status" value="1"/>
</dbReference>
<dbReference type="GO" id="GO:0019843">
    <property type="term" value="F:rRNA binding"/>
    <property type="evidence" value="ECO:0007669"/>
    <property type="project" value="UniProtKB-UniRule"/>
</dbReference>
<dbReference type="Pfam" id="PF00347">
    <property type="entry name" value="Ribosomal_L6"/>
    <property type="match status" value="2"/>
</dbReference>
<dbReference type="GO" id="GO:0003735">
    <property type="term" value="F:structural constituent of ribosome"/>
    <property type="evidence" value="ECO:0007669"/>
    <property type="project" value="UniProtKB-UniRule"/>
</dbReference>
<keyword evidence="2 4" id="KW-0689">Ribosomal protein</keyword>
<dbReference type="InterPro" id="IPR036789">
    <property type="entry name" value="Ribosomal_uL6-like_a/b-dom_sf"/>
</dbReference>
<evidence type="ECO:0000313" key="10">
    <source>
        <dbReference type="Proteomes" id="UP000231162"/>
    </source>
</evidence>
<evidence type="ECO:0000256" key="2">
    <source>
        <dbReference type="ARBA" id="ARBA00022980"/>
    </source>
</evidence>
<sequence>MSRIGTQLITIPAGVTLAQSGDIMHISGPLGDLNIQVSGRIRIETSDDTVHVTRLKDDKESRSLHGLTRILISNAITGVTQGFTKDLELHGIGYRASLEGDILTLLLGYSHPITIQAPDGIKFNVQKNTITVHGIDKQKVGQISAIIREKRKPEPYKGKGIRYAQEHVRRKAGKTAKSTS</sequence>
<feature type="domain" description="Large ribosomal subunit protein uL6 alpha-beta" evidence="8">
    <location>
        <begin position="11"/>
        <end position="82"/>
    </location>
</feature>
<reference evidence="10" key="1">
    <citation type="submission" date="2017-09" db="EMBL/GenBank/DDBJ databases">
        <title>Depth-based differentiation of microbial function through sediment-hosted aquifers and enrichment of novel symbionts in the deep terrestrial subsurface.</title>
        <authorList>
            <person name="Probst A.J."/>
            <person name="Ladd B."/>
            <person name="Jarett J.K."/>
            <person name="Geller-Mcgrath D.E."/>
            <person name="Sieber C.M.K."/>
            <person name="Emerson J.B."/>
            <person name="Anantharaman K."/>
            <person name="Thomas B.C."/>
            <person name="Malmstrom R."/>
            <person name="Stieglmeier M."/>
            <person name="Klingl A."/>
            <person name="Woyke T."/>
            <person name="Ryan C.M."/>
            <person name="Banfield J.F."/>
        </authorList>
    </citation>
    <scope>NUCLEOTIDE SEQUENCE [LARGE SCALE GENOMIC DNA]</scope>
</reference>
<organism evidence="9 10">
    <name type="scientific">Candidatus Berkelbacteria bacterium CG10_big_fil_rev_8_21_14_0_10_43_14</name>
    <dbReference type="NCBI Taxonomy" id="1974515"/>
    <lineage>
        <taxon>Bacteria</taxon>
        <taxon>Candidatus Berkelbacteria</taxon>
    </lineage>
</organism>
<dbReference type="SUPFAM" id="SSF56053">
    <property type="entry name" value="Ribosomal protein L6"/>
    <property type="match status" value="2"/>
</dbReference>
<protein>
    <recommendedName>
        <fullName evidence="4">Large ribosomal subunit protein uL6</fullName>
    </recommendedName>
</protein>
<comment type="similarity">
    <text evidence="1 4 5">Belongs to the universal ribosomal protein uL6 family.</text>
</comment>
<keyword evidence="3 4" id="KW-0687">Ribonucleoprotein</keyword>
<dbReference type="InterPro" id="IPR000702">
    <property type="entry name" value="Ribosomal_uL6-like"/>
</dbReference>
<accession>A0A2M6RA52</accession>
<feature type="region of interest" description="Disordered" evidence="7">
    <location>
        <begin position="151"/>
        <end position="180"/>
    </location>
</feature>
<dbReference type="InterPro" id="IPR019906">
    <property type="entry name" value="Ribosomal_uL6_bac-type"/>
</dbReference>
<proteinExistence type="inferred from homology"/>
<comment type="caution">
    <text evidence="9">The sequence shown here is derived from an EMBL/GenBank/DDBJ whole genome shotgun (WGS) entry which is preliminary data.</text>
</comment>
<dbReference type="PROSITE" id="PS00525">
    <property type="entry name" value="RIBOSOMAL_L6_1"/>
    <property type="match status" value="1"/>
</dbReference>
<gene>
    <name evidence="4" type="primary">rplF</name>
    <name evidence="9" type="ORF">COT79_02045</name>
</gene>
<evidence type="ECO:0000259" key="8">
    <source>
        <dbReference type="Pfam" id="PF00347"/>
    </source>
</evidence>
<evidence type="ECO:0000256" key="5">
    <source>
        <dbReference type="RuleBase" id="RU003869"/>
    </source>
</evidence>
<dbReference type="HAMAP" id="MF_01365_B">
    <property type="entry name" value="Ribosomal_uL6_B"/>
    <property type="match status" value="1"/>
</dbReference>
<evidence type="ECO:0000256" key="6">
    <source>
        <dbReference type="RuleBase" id="RU003870"/>
    </source>
</evidence>
<evidence type="ECO:0000256" key="3">
    <source>
        <dbReference type="ARBA" id="ARBA00023274"/>
    </source>
</evidence>
<dbReference type="InterPro" id="IPR020040">
    <property type="entry name" value="Ribosomal_uL6_a/b-dom"/>
</dbReference>
<keyword evidence="4 6" id="KW-0699">rRNA-binding</keyword>
<dbReference type="PIRSF" id="PIRSF002162">
    <property type="entry name" value="Ribosomal_L6"/>
    <property type="match status" value="1"/>
</dbReference>
<keyword evidence="4 6" id="KW-0694">RNA-binding</keyword>
<dbReference type="NCBIfam" id="TIGR03654">
    <property type="entry name" value="L6_bact"/>
    <property type="match status" value="1"/>
</dbReference>
<evidence type="ECO:0000256" key="7">
    <source>
        <dbReference type="SAM" id="MobiDB-lite"/>
    </source>
</evidence>
<dbReference type="FunFam" id="3.90.930.12:FF:000001">
    <property type="entry name" value="50S ribosomal protein L6"/>
    <property type="match status" value="1"/>
</dbReference>
<comment type="subunit">
    <text evidence="4">Part of the 50S ribosomal subunit.</text>
</comment>
<dbReference type="AlphaFoldDB" id="A0A2M6RA52"/>
<dbReference type="InterPro" id="IPR002358">
    <property type="entry name" value="Ribosomal_uL6_CS"/>
</dbReference>
<dbReference type="Gene3D" id="3.90.930.12">
    <property type="entry name" value="Ribosomal protein L6, alpha-beta domain"/>
    <property type="match status" value="2"/>
</dbReference>
<dbReference type="EMBL" id="PEZX01000029">
    <property type="protein sequence ID" value="PIS06920.1"/>
    <property type="molecule type" value="Genomic_DNA"/>
</dbReference>
<dbReference type="PRINTS" id="PR00059">
    <property type="entry name" value="RIBOSOMALL6"/>
</dbReference>
<dbReference type="GO" id="GO:0022625">
    <property type="term" value="C:cytosolic large ribosomal subunit"/>
    <property type="evidence" value="ECO:0007669"/>
    <property type="project" value="UniProtKB-UniRule"/>
</dbReference>